<keyword evidence="3 8" id="KW-0689">Ribosomal protein</keyword>
<dbReference type="InterPro" id="IPR007740">
    <property type="entry name" value="Ribosomal_mL49"/>
</dbReference>
<name>A0AAN6RW67_9PEZI</name>
<evidence type="ECO:0000256" key="2">
    <source>
        <dbReference type="ARBA" id="ARBA00005677"/>
    </source>
</evidence>
<dbReference type="Gene3D" id="3.30.780.10">
    <property type="entry name" value="SUI1-like domain"/>
    <property type="match status" value="1"/>
</dbReference>
<comment type="similarity">
    <text evidence="2">Belongs to the mitochondrion-specific ribosomal protein mL49 family.</text>
</comment>
<feature type="compositionally biased region" description="Pro residues" evidence="7">
    <location>
        <begin position="35"/>
        <end position="46"/>
    </location>
</feature>
<accession>A0AAN6RW67</accession>
<evidence type="ECO:0000256" key="1">
    <source>
        <dbReference type="ARBA" id="ARBA00004173"/>
    </source>
</evidence>
<keyword evidence="9" id="KW-1185">Reference proteome</keyword>
<reference evidence="8" key="1">
    <citation type="journal article" date="2023" name="Mol. Phylogenet. Evol.">
        <title>Genome-scale phylogeny and comparative genomics of the fungal order Sordariales.</title>
        <authorList>
            <person name="Hensen N."/>
            <person name="Bonometti L."/>
            <person name="Westerberg I."/>
            <person name="Brannstrom I.O."/>
            <person name="Guillou S."/>
            <person name="Cros-Aarteil S."/>
            <person name="Calhoun S."/>
            <person name="Haridas S."/>
            <person name="Kuo A."/>
            <person name="Mondo S."/>
            <person name="Pangilinan J."/>
            <person name="Riley R."/>
            <person name="LaButti K."/>
            <person name="Andreopoulos B."/>
            <person name="Lipzen A."/>
            <person name="Chen C."/>
            <person name="Yan M."/>
            <person name="Daum C."/>
            <person name="Ng V."/>
            <person name="Clum A."/>
            <person name="Steindorff A."/>
            <person name="Ohm R.A."/>
            <person name="Martin F."/>
            <person name="Silar P."/>
            <person name="Natvig D.O."/>
            <person name="Lalanne C."/>
            <person name="Gautier V."/>
            <person name="Ament-Velasquez S.L."/>
            <person name="Kruys A."/>
            <person name="Hutchinson M.I."/>
            <person name="Powell A.J."/>
            <person name="Barry K."/>
            <person name="Miller A.N."/>
            <person name="Grigoriev I.V."/>
            <person name="Debuchy R."/>
            <person name="Gladieux P."/>
            <person name="Hiltunen Thoren M."/>
            <person name="Johannesson H."/>
        </authorList>
    </citation>
    <scope>NUCLEOTIDE SEQUENCE</scope>
    <source>
        <strain evidence="8">CBS 103.79</strain>
    </source>
</reference>
<gene>
    <name evidence="8" type="ORF">C8A05DRAFT_13765</name>
</gene>
<dbReference type="EMBL" id="MU855401">
    <property type="protein sequence ID" value="KAK3904356.1"/>
    <property type="molecule type" value="Genomic_DNA"/>
</dbReference>
<dbReference type="GO" id="GO:0006412">
    <property type="term" value="P:translation"/>
    <property type="evidence" value="ECO:0007669"/>
    <property type="project" value="InterPro"/>
</dbReference>
<dbReference type="Pfam" id="PF05046">
    <property type="entry name" value="Img2"/>
    <property type="match status" value="1"/>
</dbReference>
<dbReference type="PANTHER" id="PTHR13477">
    <property type="entry name" value="MITOCHONDRIAL 39S RIBOSOMAL PROTEIN L49"/>
    <property type="match status" value="1"/>
</dbReference>
<evidence type="ECO:0000256" key="5">
    <source>
        <dbReference type="ARBA" id="ARBA00023274"/>
    </source>
</evidence>
<organism evidence="8 9">
    <name type="scientific">Staphylotrichum tortipilum</name>
    <dbReference type="NCBI Taxonomy" id="2831512"/>
    <lineage>
        <taxon>Eukaryota</taxon>
        <taxon>Fungi</taxon>
        <taxon>Dikarya</taxon>
        <taxon>Ascomycota</taxon>
        <taxon>Pezizomycotina</taxon>
        <taxon>Sordariomycetes</taxon>
        <taxon>Sordariomycetidae</taxon>
        <taxon>Sordariales</taxon>
        <taxon>Chaetomiaceae</taxon>
        <taxon>Staphylotrichum</taxon>
    </lineage>
</organism>
<evidence type="ECO:0000256" key="7">
    <source>
        <dbReference type="SAM" id="MobiDB-lite"/>
    </source>
</evidence>
<sequence length="166" mass="18034">MLRPTTLLRAFAAPSRRILLPQAAALAPAQQQAEQPPPPPHPPPNTPSASPAELSPAEPSSETTQQPAPKQRLRPKIRTPLPGLPYHVSRTPYAELPVYELAKRGGNKKLTNVKKVEGDKAIFRAQLAEGLALAADDITLNTLTGHIVVPGFRRKEVVKWLEAKGF</sequence>
<keyword evidence="4" id="KW-0496">Mitochondrion</keyword>
<protein>
    <recommendedName>
        <fullName evidence="6">Large ribosomal subunit protein mL49</fullName>
    </recommendedName>
</protein>
<dbReference type="AlphaFoldDB" id="A0AAN6RW67"/>
<dbReference type="GO" id="GO:0003735">
    <property type="term" value="F:structural constituent of ribosome"/>
    <property type="evidence" value="ECO:0007669"/>
    <property type="project" value="InterPro"/>
</dbReference>
<evidence type="ECO:0000313" key="8">
    <source>
        <dbReference type="EMBL" id="KAK3904356.1"/>
    </source>
</evidence>
<feature type="region of interest" description="Disordered" evidence="7">
    <location>
        <begin position="22"/>
        <end position="85"/>
    </location>
</feature>
<evidence type="ECO:0000256" key="4">
    <source>
        <dbReference type="ARBA" id="ARBA00023128"/>
    </source>
</evidence>
<dbReference type="PANTHER" id="PTHR13477:SF0">
    <property type="entry name" value="LARGE RIBOSOMAL SUBUNIT PROTEIN ML49"/>
    <property type="match status" value="1"/>
</dbReference>
<evidence type="ECO:0000256" key="6">
    <source>
        <dbReference type="ARBA" id="ARBA00035191"/>
    </source>
</evidence>
<evidence type="ECO:0000313" key="9">
    <source>
        <dbReference type="Proteomes" id="UP001303889"/>
    </source>
</evidence>
<dbReference type="Proteomes" id="UP001303889">
    <property type="component" value="Unassembled WGS sequence"/>
</dbReference>
<keyword evidence="5" id="KW-0687">Ribonucleoprotein</keyword>
<comment type="subcellular location">
    <subcellularLocation>
        <location evidence="1">Mitochondrion</location>
    </subcellularLocation>
</comment>
<evidence type="ECO:0000256" key="3">
    <source>
        <dbReference type="ARBA" id="ARBA00022980"/>
    </source>
</evidence>
<comment type="caution">
    <text evidence="8">The sequence shown here is derived from an EMBL/GenBank/DDBJ whole genome shotgun (WGS) entry which is preliminary data.</text>
</comment>
<feature type="compositionally biased region" description="Low complexity" evidence="7">
    <location>
        <begin position="22"/>
        <end position="34"/>
    </location>
</feature>
<feature type="compositionally biased region" description="Low complexity" evidence="7">
    <location>
        <begin position="47"/>
        <end position="64"/>
    </location>
</feature>
<reference evidence="8" key="2">
    <citation type="submission" date="2023-05" db="EMBL/GenBank/DDBJ databases">
        <authorList>
            <consortium name="Lawrence Berkeley National Laboratory"/>
            <person name="Steindorff A."/>
            <person name="Hensen N."/>
            <person name="Bonometti L."/>
            <person name="Westerberg I."/>
            <person name="Brannstrom I.O."/>
            <person name="Guillou S."/>
            <person name="Cros-Aarteil S."/>
            <person name="Calhoun S."/>
            <person name="Haridas S."/>
            <person name="Kuo A."/>
            <person name="Mondo S."/>
            <person name="Pangilinan J."/>
            <person name="Riley R."/>
            <person name="Labutti K."/>
            <person name="Andreopoulos B."/>
            <person name="Lipzen A."/>
            <person name="Chen C."/>
            <person name="Yanf M."/>
            <person name="Daum C."/>
            <person name="Ng V."/>
            <person name="Clum A."/>
            <person name="Ohm R."/>
            <person name="Martin F."/>
            <person name="Silar P."/>
            <person name="Natvig D."/>
            <person name="Lalanne C."/>
            <person name="Gautier V."/>
            <person name="Ament-Velasquez S.L."/>
            <person name="Kruys A."/>
            <person name="Hutchinson M.I."/>
            <person name="Powell A.J."/>
            <person name="Barry K."/>
            <person name="Miller A.N."/>
            <person name="Grigoriev I.V."/>
            <person name="Debuchy R."/>
            <person name="Gladieux P."/>
            <person name="Thoren M.H."/>
            <person name="Johannesson H."/>
        </authorList>
    </citation>
    <scope>NUCLEOTIDE SEQUENCE</scope>
    <source>
        <strain evidence="8">CBS 103.79</strain>
    </source>
</reference>
<proteinExistence type="inferred from homology"/>
<dbReference type="GO" id="GO:0005762">
    <property type="term" value="C:mitochondrial large ribosomal subunit"/>
    <property type="evidence" value="ECO:0007669"/>
    <property type="project" value="TreeGrafter"/>
</dbReference>